<dbReference type="EMBL" id="AP019307">
    <property type="protein sequence ID" value="BBH16259.1"/>
    <property type="molecule type" value="Genomic_DNA"/>
</dbReference>
<keyword evidence="1" id="KW-0472">Membrane</keyword>
<dbReference type="AlphaFoldDB" id="A0A3G9IZV9"/>
<name>A0A3G9IZV9_9ACTN</name>
<accession>A0A3G9IZV9</accession>
<dbReference type="RefSeq" id="WP_125566533.1">
    <property type="nucleotide sequence ID" value="NZ_AP019307.1"/>
</dbReference>
<dbReference type="Proteomes" id="UP000271573">
    <property type="component" value="Chromosome"/>
</dbReference>
<evidence type="ECO:0000256" key="1">
    <source>
        <dbReference type="SAM" id="Phobius"/>
    </source>
</evidence>
<protein>
    <submittedName>
        <fullName evidence="2">Uncharacterized protein</fullName>
    </submittedName>
</protein>
<sequence>MSDSHGNTPAAWTAVVVGLIGFLISSVGITYLGHSFAWPLFWIGVAVFAVGGVVFVVMSKMGLHVESH</sequence>
<evidence type="ECO:0000313" key="2">
    <source>
        <dbReference type="EMBL" id="BBH16259.1"/>
    </source>
</evidence>
<proteinExistence type="predicted"/>
<dbReference type="NCBIfam" id="NF041681">
    <property type="entry name" value="HGxxPAAW"/>
    <property type="match status" value="1"/>
</dbReference>
<feature type="transmembrane region" description="Helical" evidence="1">
    <location>
        <begin position="12"/>
        <end position="33"/>
    </location>
</feature>
<reference evidence="2 3" key="1">
    <citation type="submission" date="2018-11" db="EMBL/GenBank/DDBJ databases">
        <title>Complete genome sequence of Nocardioides baekrokdamisoli strain KCTC 39748.</title>
        <authorList>
            <person name="Kang S.W."/>
            <person name="Lee K.C."/>
            <person name="Kim K.K."/>
            <person name="Kim J.S."/>
            <person name="Kim D.S."/>
            <person name="Ko S.H."/>
            <person name="Yang S.H."/>
            <person name="Shin Y.K."/>
            <person name="Lee J.S."/>
        </authorList>
    </citation>
    <scope>NUCLEOTIDE SEQUENCE [LARGE SCALE GENOMIC DNA]</scope>
    <source>
        <strain evidence="2 3">KCTC 39748</strain>
    </source>
</reference>
<dbReference type="OrthoDB" id="3872677at2"/>
<gene>
    <name evidence="2" type="ORF">Back2_05460</name>
</gene>
<keyword evidence="3" id="KW-1185">Reference proteome</keyword>
<feature type="transmembrane region" description="Helical" evidence="1">
    <location>
        <begin position="39"/>
        <end position="58"/>
    </location>
</feature>
<evidence type="ECO:0000313" key="3">
    <source>
        <dbReference type="Proteomes" id="UP000271573"/>
    </source>
</evidence>
<organism evidence="2 3">
    <name type="scientific">Nocardioides baekrokdamisoli</name>
    <dbReference type="NCBI Taxonomy" id="1804624"/>
    <lineage>
        <taxon>Bacteria</taxon>
        <taxon>Bacillati</taxon>
        <taxon>Actinomycetota</taxon>
        <taxon>Actinomycetes</taxon>
        <taxon>Propionibacteriales</taxon>
        <taxon>Nocardioidaceae</taxon>
        <taxon>Nocardioides</taxon>
    </lineage>
</organism>
<keyword evidence="1" id="KW-0812">Transmembrane</keyword>
<dbReference type="KEGG" id="nbe:Back2_05460"/>
<keyword evidence="1" id="KW-1133">Transmembrane helix</keyword>